<comment type="catalytic activity">
    <reaction evidence="5 8">
        <text>a 2'-deoxycytidine in DNA + S-adenosyl-L-methionine = a 5-methyl-2'-deoxycytidine in DNA + S-adenosyl-L-homocysteine + H(+)</text>
        <dbReference type="Rhea" id="RHEA:13681"/>
        <dbReference type="Rhea" id="RHEA-COMP:11369"/>
        <dbReference type="Rhea" id="RHEA-COMP:11370"/>
        <dbReference type="ChEBI" id="CHEBI:15378"/>
        <dbReference type="ChEBI" id="CHEBI:57856"/>
        <dbReference type="ChEBI" id="CHEBI:59789"/>
        <dbReference type="ChEBI" id="CHEBI:85452"/>
        <dbReference type="ChEBI" id="CHEBI:85454"/>
        <dbReference type="EC" id="2.1.1.37"/>
    </reaction>
</comment>
<feature type="active site" evidence="6">
    <location>
        <position position="81"/>
    </location>
</feature>
<keyword evidence="10" id="KW-1185">Reference proteome</keyword>
<dbReference type="OrthoDB" id="32195at2"/>
<evidence type="ECO:0000256" key="6">
    <source>
        <dbReference type="PROSITE-ProRule" id="PRU01016"/>
    </source>
</evidence>
<dbReference type="PANTHER" id="PTHR10629:SF52">
    <property type="entry name" value="DNA (CYTOSINE-5)-METHYLTRANSFERASE 1"/>
    <property type="match status" value="1"/>
</dbReference>
<dbReference type="InterPro" id="IPR001525">
    <property type="entry name" value="C5_MeTfrase"/>
</dbReference>
<dbReference type="PRINTS" id="PR00105">
    <property type="entry name" value="C5METTRFRASE"/>
</dbReference>
<dbReference type="InterPro" id="IPR050390">
    <property type="entry name" value="C5-Methyltransferase"/>
</dbReference>
<dbReference type="eggNOG" id="COG0270">
    <property type="taxonomic scope" value="Bacteria"/>
</dbReference>
<accession>A0A0A2GER6</accession>
<dbReference type="GO" id="GO:0044027">
    <property type="term" value="P:negative regulation of gene expression via chromosomal CpG island methylation"/>
    <property type="evidence" value="ECO:0007669"/>
    <property type="project" value="TreeGrafter"/>
</dbReference>
<proteinExistence type="inferred from homology"/>
<dbReference type="REBASE" id="111038">
    <property type="entry name" value="M.Pgi1391aORF250P"/>
</dbReference>
<dbReference type="InterPro" id="IPR031303">
    <property type="entry name" value="C5_meth_CS"/>
</dbReference>
<dbReference type="Proteomes" id="UP000030134">
    <property type="component" value="Unassembled WGS sequence"/>
</dbReference>
<dbReference type="PROSITE" id="PS00095">
    <property type="entry name" value="C5_MTASE_2"/>
    <property type="match status" value="1"/>
</dbReference>
<dbReference type="SUPFAM" id="SSF53335">
    <property type="entry name" value="S-adenosyl-L-methionine-dependent methyltransferases"/>
    <property type="match status" value="1"/>
</dbReference>
<dbReference type="GO" id="GO:0003677">
    <property type="term" value="F:DNA binding"/>
    <property type="evidence" value="ECO:0007669"/>
    <property type="project" value="TreeGrafter"/>
</dbReference>
<dbReference type="Gene3D" id="3.40.50.150">
    <property type="entry name" value="Vaccinia Virus protein VP39"/>
    <property type="match status" value="1"/>
</dbReference>
<evidence type="ECO:0000313" key="10">
    <source>
        <dbReference type="Proteomes" id="UP000030134"/>
    </source>
</evidence>
<evidence type="ECO:0000256" key="7">
    <source>
        <dbReference type="RuleBase" id="RU000416"/>
    </source>
</evidence>
<dbReference type="GO" id="GO:0009307">
    <property type="term" value="P:DNA restriction-modification system"/>
    <property type="evidence" value="ECO:0007669"/>
    <property type="project" value="UniProtKB-KW"/>
</dbReference>
<dbReference type="Gene3D" id="3.90.120.10">
    <property type="entry name" value="DNA Methylase, subunit A, domain 2"/>
    <property type="match status" value="1"/>
</dbReference>
<keyword evidence="1 6" id="KW-0489">Methyltransferase</keyword>
<dbReference type="InterPro" id="IPR018117">
    <property type="entry name" value="C5_DNA_meth_AS"/>
</dbReference>
<reference evidence="9 10" key="1">
    <citation type="submission" date="2014-08" db="EMBL/GenBank/DDBJ databases">
        <title>Porphyromonas gingivicanis strain:COT-022_OH1391 Genome sequencing.</title>
        <authorList>
            <person name="Wallis C."/>
            <person name="Deusch O."/>
            <person name="O'Flynn C."/>
            <person name="Davis I."/>
            <person name="Jospin G."/>
            <person name="Darling A.E."/>
            <person name="Coil D.A."/>
            <person name="Alexiev A."/>
            <person name="Horsfall A."/>
            <person name="Kirkwood N."/>
            <person name="Harris S."/>
            <person name="Eisen J.A."/>
        </authorList>
    </citation>
    <scope>NUCLEOTIDE SEQUENCE [LARGE SCALE GENOMIC DNA]</scope>
    <source>
        <strain evidence="10">COT-022 OH1391</strain>
    </source>
</reference>
<sequence length="356" mass="40671">MKKKEIKVIDLFCGIGGLSNGFYQEGFNVIAGYDTDMSCKYAYETNNNAQFHTEDITKVKGKDLKKEYRNCLKILVGCAPCQPFSSYSFKVKKRDEKKVNLLYSFSRLIREVKPTIISMENVPQLMDFNESSIFQDFCNELTEMGYNYSYSVVFCPDYGIPQRRRRLVLLASKLGEILILPKTHTPDNYVTVKDVISSLPPIGPGEICATDPLHRARQLSPINIRRIKATKEGGSWRDWPDELVLDCFKKESGRSYGSVYGRMKWNEPAPTMTTQCTGLGNGRFGHPEQDRAITLREAAIFQTFPEDYQFAEHNNVSNPSIVCRQIGNAVPPMLGRVIAKSIKEHLKQYKLWQEKK</sequence>
<keyword evidence="3 6" id="KW-0949">S-adenosyl-L-methionine</keyword>
<dbReference type="GO" id="GO:0003886">
    <property type="term" value="F:DNA (cytosine-5-)-methyltransferase activity"/>
    <property type="evidence" value="ECO:0007669"/>
    <property type="project" value="UniProtKB-EC"/>
</dbReference>
<dbReference type="PANTHER" id="PTHR10629">
    <property type="entry name" value="CYTOSINE-SPECIFIC METHYLTRANSFERASE"/>
    <property type="match status" value="1"/>
</dbReference>
<evidence type="ECO:0000256" key="5">
    <source>
        <dbReference type="ARBA" id="ARBA00047422"/>
    </source>
</evidence>
<dbReference type="EC" id="2.1.1.37" evidence="8"/>
<keyword evidence="2 6" id="KW-0808">Transferase</keyword>
<evidence type="ECO:0000256" key="4">
    <source>
        <dbReference type="ARBA" id="ARBA00022747"/>
    </source>
</evidence>
<dbReference type="GO" id="GO:0032259">
    <property type="term" value="P:methylation"/>
    <property type="evidence" value="ECO:0007669"/>
    <property type="project" value="UniProtKB-KW"/>
</dbReference>
<dbReference type="STRING" id="266762.HQ36_00250"/>
<evidence type="ECO:0000256" key="3">
    <source>
        <dbReference type="ARBA" id="ARBA00022691"/>
    </source>
</evidence>
<dbReference type="Pfam" id="PF00145">
    <property type="entry name" value="DNA_methylase"/>
    <property type="match status" value="1"/>
</dbReference>
<dbReference type="EMBL" id="JQZW01000002">
    <property type="protein sequence ID" value="KGN98964.1"/>
    <property type="molecule type" value="Genomic_DNA"/>
</dbReference>
<dbReference type="NCBIfam" id="TIGR00675">
    <property type="entry name" value="dcm"/>
    <property type="match status" value="1"/>
</dbReference>
<evidence type="ECO:0000256" key="8">
    <source>
        <dbReference type="RuleBase" id="RU000417"/>
    </source>
</evidence>
<name>A0A0A2GER6_9PORP</name>
<dbReference type="InterPro" id="IPR029063">
    <property type="entry name" value="SAM-dependent_MTases_sf"/>
</dbReference>
<keyword evidence="4" id="KW-0680">Restriction system</keyword>
<dbReference type="PROSITE" id="PS00094">
    <property type="entry name" value="C5_MTASE_1"/>
    <property type="match status" value="1"/>
</dbReference>
<organism evidence="9 10">
    <name type="scientific">Porphyromonas gingivicanis</name>
    <dbReference type="NCBI Taxonomy" id="266762"/>
    <lineage>
        <taxon>Bacteria</taxon>
        <taxon>Pseudomonadati</taxon>
        <taxon>Bacteroidota</taxon>
        <taxon>Bacteroidia</taxon>
        <taxon>Bacteroidales</taxon>
        <taxon>Porphyromonadaceae</taxon>
        <taxon>Porphyromonas</taxon>
    </lineage>
</organism>
<dbReference type="RefSeq" id="WP_036882581.1">
    <property type="nucleotide sequence ID" value="NZ_JQZW01000002.1"/>
</dbReference>
<gene>
    <name evidence="9" type="ORF">HQ36_00250</name>
</gene>
<dbReference type="AlphaFoldDB" id="A0A0A2GER6"/>
<comment type="caution">
    <text evidence="9">The sequence shown here is derived from an EMBL/GenBank/DDBJ whole genome shotgun (WGS) entry which is preliminary data.</text>
</comment>
<dbReference type="PROSITE" id="PS51679">
    <property type="entry name" value="SAM_MT_C5"/>
    <property type="match status" value="1"/>
</dbReference>
<evidence type="ECO:0000256" key="2">
    <source>
        <dbReference type="ARBA" id="ARBA00022679"/>
    </source>
</evidence>
<comment type="similarity">
    <text evidence="6 7">Belongs to the class I-like SAM-binding methyltransferase superfamily. C5-methyltransferase family.</text>
</comment>
<evidence type="ECO:0000313" key="9">
    <source>
        <dbReference type="EMBL" id="KGN98964.1"/>
    </source>
</evidence>
<protein>
    <recommendedName>
        <fullName evidence="8">Cytosine-specific methyltransferase</fullName>
        <ecNumber evidence="8">2.1.1.37</ecNumber>
    </recommendedName>
</protein>
<evidence type="ECO:0000256" key="1">
    <source>
        <dbReference type="ARBA" id="ARBA00022603"/>
    </source>
</evidence>